<dbReference type="AlphaFoldDB" id="A0AA40HF33"/>
<dbReference type="GO" id="GO:0007015">
    <property type="term" value="P:actin filament organization"/>
    <property type="evidence" value="ECO:0007669"/>
    <property type="project" value="InterPro"/>
</dbReference>
<dbReference type="GO" id="GO:0140007">
    <property type="term" value="C:KICSTOR complex"/>
    <property type="evidence" value="ECO:0007669"/>
    <property type="project" value="TreeGrafter"/>
</dbReference>
<dbReference type="InterPro" id="IPR029982">
    <property type="entry name" value="Kptn"/>
</dbReference>
<dbReference type="PANTHER" id="PTHR15435:SF2">
    <property type="entry name" value="KICSTOR COMPLEX PROTEIN KAPTIN"/>
    <property type="match status" value="1"/>
</dbReference>
<dbReference type="GO" id="GO:0051015">
    <property type="term" value="F:actin filament binding"/>
    <property type="evidence" value="ECO:0007669"/>
    <property type="project" value="TreeGrafter"/>
</dbReference>
<dbReference type="GO" id="GO:1904262">
    <property type="term" value="P:negative regulation of TORC1 signaling"/>
    <property type="evidence" value="ECO:0007669"/>
    <property type="project" value="TreeGrafter"/>
</dbReference>
<feature type="region of interest" description="Disordered" evidence="1">
    <location>
        <begin position="294"/>
        <end position="322"/>
    </location>
</feature>
<proteinExistence type="predicted"/>
<dbReference type="Proteomes" id="UP001177744">
    <property type="component" value="Unassembled WGS sequence"/>
</dbReference>
<dbReference type="SUPFAM" id="SSF69318">
    <property type="entry name" value="Integrin alpha N-terminal domain"/>
    <property type="match status" value="1"/>
</dbReference>
<evidence type="ECO:0000256" key="1">
    <source>
        <dbReference type="SAM" id="MobiDB-lite"/>
    </source>
</evidence>
<comment type="caution">
    <text evidence="2">The sequence shown here is derived from an EMBL/GenBank/DDBJ whole genome shotgun (WGS) entry which is preliminary data.</text>
</comment>
<reference evidence="2" key="1">
    <citation type="submission" date="2023-06" db="EMBL/GenBank/DDBJ databases">
        <title>Reference genome for the Northern bat (Eptesicus nilssonii), a most northern bat species.</title>
        <authorList>
            <person name="Laine V.N."/>
            <person name="Pulliainen A.T."/>
            <person name="Lilley T.M."/>
        </authorList>
    </citation>
    <scope>NUCLEOTIDE SEQUENCE</scope>
    <source>
        <strain evidence="2">BLF_Eptnil</strain>
        <tissue evidence="2">Kidney</tissue>
    </source>
</reference>
<evidence type="ECO:0008006" key="4">
    <source>
        <dbReference type="Google" id="ProtNLM"/>
    </source>
</evidence>
<accession>A0AA40HF33</accession>
<gene>
    <name evidence="2" type="ORF">QTO34_010202</name>
</gene>
<dbReference type="InterPro" id="IPR028994">
    <property type="entry name" value="Integrin_alpha_N"/>
</dbReference>
<sequence length="589" mass="63160">MGEAAVAAGPCPLREDSFTRFSSQSNVYGLAGGAGGRGELLAATLKGKVLGFRYQDLRQKIRPVAKELQFNYIPVDAEIVSIDTFNKSPPKRGLVVGITFIKDSGDKGSPFLNIYCDYEPGSEYNLDSIAQSCLNLELRFTPFQLCHAEVQVGDQLETVFLLSGNDPAIHLYKEVRQGEAWRAQPCRRRHGMATDPSGGWVLFSQNEGLHQFEEQPVENLFPELTNLTSSVLWLDVHNLPGTSRRLSALGCQSGYVRVAHVDQRSREVLQTWTVLQDGPISRVIVFSLSTPRVSPGHGGTTLQSRGGRCEEDPGPVPSDLPPIHVLSPETKDGPQREEYSVLVASMLEPAVVYRDLLSRGLEDQLLLPGSDQFDSVLCGLVTDVDLDGQPEVLVATYGQELLCYKYCGPGSGLPEAERGFRLLWQRSFPSPLLAMAHVDLTGDGLRELAVVSLKGVHILQQQLLSFRLRSPPSLAARSAASSPPSAARLQLSALAASSPPLVQPPNVVWWSAQSDSGLGAGPGAAAAPSGAEETSDTSAGGQGGPGACWDISLLSIHPLPTIGVLASSPSWGDESWRKACLASPPSAGL</sequence>
<dbReference type="GO" id="GO:0030027">
    <property type="term" value="C:lamellipodium"/>
    <property type="evidence" value="ECO:0007669"/>
    <property type="project" value="TreeGrafter"/>
</dbReference>
<evidence type="ECO:0000313" key="2">
    <source>
        <dbReference type="EMBL" id="KAK1330018.1"/>
    </source>
</evidence>
<dbReference type="EMBL" id="JAULJE010000021">
    <property type="protein sequence ID" value="KAK1330018.1"/>
    <property type="molecule type" value="Genomic_DNA"/>
</dbReference>
<keyword evidence="3" id="KW-1185">Reference proteome</keyword>
<feature type="region of interest" description="Disordered" evidence="1">
    <location>
        <begin position="519"/>
        <end position="543"/>
    </location>
</feature>
<dbReference type="GO" id="GO:0015629">
    <property type="term" value="C:actin cytoskeleton"/>
    <property type="evidence" value="ECO:0007669"/>
    <property type="project" value="InterPro"/>
</dbReference>
<organism evidence="2 3">
    <name type="scientific">Cnephaeus nilssonii</name>
    <name type="common">Northern bat</name>
    <name type="synonym">Eptesicus nilssonii</name>
    <dbReference type="NCBI Taxonomy" id="3371016"/>
    <lineage>
        <taxon>Eukaryota</taxon>
        <taxon>Metazoa</taxon>
        <taxon>Chordata</taxon>
        <taxon>Craniata</taxon>
        <taxon>Vertebrata</taxon>
        <taxon>Euteleostomi</taxon>
        <taxon>Mammalia</taxon>
        <taxon>Eutheria</taxon>
        <taxon>Laurasiatheria</taxon>
        <taxon>Chiroptera</taxon>
        <taxon>Yangochiroptera</taxon>
        <taxon>Vespertilionidae</taxon>
        <taxon>Cnephaeus</taxon>
    </lineage>
</organism>
<protein>
    <recommendedName>
        <fullName evidence="4">KICSTOR complex protein kaptin</fullName>
    </recommendedName>
</protein>
<dbReference type="GO" id="GO:0034198">
    <property type="term" value="P:cellular response to amino acid starvation"/>
    <property type="evidence" value="ECO:0007669"/>
    <property type="project" value="TreeGrafter"/>
</dbReference>
<dbReference type="PANTHER" id="PTHR15435">
    <property type="entry name" value="KICSTOR COMPLEX PROTEIN KAPTIN"/>
    <property type="match status" value="1"/>
</dbReference>
<name>A0AA40HF33_CNENI</name>
<evidence type="ECO:0000313" key="3">
    <source>
        <dbReference type="Proteomes" id="UP001177744"/>
    </source>
</evidence>